<dbReference type="HAMAP" id="MF_00238">
    <property type="entry name" value="Cytidyl_kinase_type1"/>
    <property type="match status" value="1"/>
</dbReference>
<dbReference type="CDD" id="cd02020">
    <property type="entry name" value="CMPK"/>
    <property type="match status" value="1"/>
</dbReference>
<keyword evidence="8" id="KW-0963">Cytoplasm</keyword>
<evidence type="ECO:0000256" key="8">
    <source>
        <dbReference type="HAMAP-Rule" id="MF_00238"/>
    </source>
</evidence>
<feature type="binding site" evidence="8">
    <location>
        <begin position="10"/>
        <end position="18"/>
    </location>
    <ligand>
        <name>ATP</name>
        <dbReference type="ChEBI" id="CHEBI:30616"/>
    </ligand>
</feature>
<dbReference type="EMBL" id="SMJU01000006">
    <property type="protein sequence ID" value="TDB65256.1"/>
    <property type="molecule type" value="Genomic_DNA"/>
</dbReference>
<keyword evidence="2 8" id="KW-0808">Transferase</keyword>
<dbReference type="EC" id="2.7.4.25" evidence="8"/>
<name>A0A4R4KEN6_9BACT</name>
<gene>
    <name evidence="8" type="primary">cmk</name>
    <name evidence="10" type="ORF">EZE20_11160</name>
</gene>
<dbReference type="GO" id="GO:0036431">
    <property type="term" value="F:dCMP kinase activity"/>
    <property type="evidence" value="ECO:0007669"/>
    <property type="project" value="InterPro"/>
</dbReference>
<proteinExistence type="inferred from homology"/>
<dbReference type="SUPFAM" id="SSF52540">
    <property type="entry name" value="P-loop containing nucleoside triphosphate hydrolases"/>
    <property type="match status" value="1"/>
</dbReference>
<dbReference type="NCBIfam" id="TIGR00017">
    <property type="entry name" value="cmk"/>
    <property type="match status" value="1"/>
</dbReference>
<keyword evidence="4 8" id="KW-0418">Kinase</keyword>
<feature type="domain" description="Cytidylate kinase" evidence="9">
    <location>
        <begin position="6"/>
        <end position="220"/>
    </location>
</feature>
<dbReference type="Proteomes" id="UP000295706">
    <property type="component" value="Unassembled WGS sequence"/>
</dbReference>
<keyword evidence="11" id="KW-1185">Reference proteome</keyword>
<dbReference type="InterPro" id="IPR011994">
    <property type="entry name" value="Cytidylate_kinase_dom"/>
</dbReference>
<comment type="caution">
    <text evidence="10">The sequence shown here is derived from an EMBL/GenBank/DDBJ whole genome shotgun (WGS) entry which is preliminary data.</text>
</comment>
<evidence type="ECO:0000256" key="2">
    <source>
        <dbReference type="ARBA" id="ARBA00022679"/>
    </source>
</evidence>
<evidence type="ECO:0000256" key="6">
    <source>
        <dbReference type="ARBA" id="ARBA00047615"/>
    </source>
</evidence>
<evidence type="ECO:0000256" key="7">
    <source>
        <dbReference type="ARBA" id="ARBA00048478"/>
    </source>
</evidence>
<dbReference type="RefSeq" id="WP_132117550.1">
    <property type="nucleotide sequence ID" value="NZ_SMJU01000006.1"/>
</dbReference>
<comment type="catalytic activity">
    <reaction evidence="7 8">
        <text>CMP + ATP = CDP + ADP</text>
        <dbReference type="Rhea" id="RHEA:11600"/>
        <dbReference type="ChEBI" id="CHEBI:30616"/>
        <dbReference type="ChEBI" id="CHEBI:58069"/>
        <dbReference type="ChEBI" id="CHEBI:60377"/>
        <dbReference type="ChEBI" id="CHEBI:456216"/>
        <dbReference type="EC" id="2.7.4.25"/>
    </reaction>
</comment>
<dbReference type="InterPro" id="IPR003136">
    <property type="entry name" value="Cytidylate_kin"/>
</dbReference>
<comment type="catalytic activity">
    <reaction evidence="6 8">
        <text>dCMP + ATP = dCDP + ADP</text>
        <dbReference type="Rhea" id="RHEA:25094"/>
        <dbReference type="ChEBI" id="CHEBI:30616"/>
        <dbReference type="ChEBI" id="CHEBI:57566"/>
        <dbReference type="ChEBI" id="CHEBI:58593"/>
        <dbReference type="ChEBI" id="CHEBI:456216"/>
        <dbReference type="EC" id="2.7.4.25"/>
    </reaction>
</comment>
<dbReference type="GO" id="GO:0006220">
    <property type="term" value="P:pyrimidine nucleotide metabolic process"/>
    <property type="evidence" value="ECO:0007669"/>
    <property type="project" value="UniProtKB-UniRule"/>
</dbReference>
<comment type="subcellular location">
    <subcellularLocation>
        <location evidence="8">Cytoplasm</location>
    </subcellularLocation>
</comment>
<reference evidence="10 11" key="1">
    <citation type="submission" date="2019-02" db="EMBL/GenBank/DDBJ databases">
        <title>Arundinibacter roseus gen. nov., sp. nov., a new member of the family Cytophagaceae.</title>
        <authorList>
            <person name="Szuroczki S."/>
            <person name="Khayer B."/>
            <person name="Sproer C."/>
            <person name="Toumi M."/>
            <person name="Szabo A."/>
            <person name="Felfoldi T."/>
            <person name="Schumann P."/>
            <person name="Toth E."/>
        </authorList>
    </citation>
    <scope>NUCLEOTIDE SEQUENCE [LARGE SCALE GENOMIC DNA]</scope>
    <source>
        <strain evidence="10 11">DMA-k-7a</strain>
    </source>
</reference>
<evidence type="ECO:0000256" key="1">
    <source>
        <dbReference type="ARBA" id="ARBA00009427"/>
    </source>
</evidence>
<dbReference type="Gene3D" id="3.40.50.300">
    <property type="entry name" value="P-loop containing nucleotide triphosphate hydrolases"/>
    <property type="match status" value="1"/>
</dbReference>
<comment type="similarity">
    <text evidence="1 8">Belongs to the cytidylate kinase family. Type 1 subfamily.</text>
</comment>
<evidence type="ECO:0000259" key="9">
    <source>
        <dbReference type="Pfam" id="PF02224"/>
    </source>
</evidence>
<dbReference type="GO" id="GO:0005524">
    <property type="term" value="F:ATP binding"/>
    <property type="evidence" value="ECO:0007669"/>
    <property type="project" value="UniProtKB-UniRule"/>
</dbReference>
<organism evidence="10 11">
    <name type="scientific">Arundinibacter roseus</name>
    <dbReference type="NCBI Taxonomy" id="2070510"/>
    <lineage>
        <taxon>Bacteria</taxon>
        <taxon>Pseudomonadati</taxon>
        <taxon>Bacteroidota</taxon>
        <taxon>Cytophagia</taxon>
        <taxon>Cytophagales</taxon>
        <taxon>Spirosomataceae</taxon>
        <taxon>Arundinibacter</taxon>
    </lineage>
</organism>
<dbReference type="GO" id="GO:0005737">
    <property type="term" value="C:cytoplasm"/>
    <property type="evidence" value="ECO:0007669"/>
    <property type="project" value="UniProtKB-SubCell"/>
</dbReference>
<keyword evidence="5 8" id="KW-0067">ATP-binding</keyword>
<evidence type="ECO:0000256" key="3">
    <source>
        <dbReference type="ARBA" id="ARBA00022741"/>
    </source>
</evidence>
<evidence type="ECO:0000313" key="10">
    <source>
        <dbReference type="EMBL" id="TDB65256.1"/>
    </source>
</evidence>
<evidence type="ECO:0000256" key="5">
    <source>
        <dbReference type="ARBA" id="ARBA00022840"/>
    </source>
</evidence>
<dbReference type="AlphaFoldDB" id="A0A4R4KEN6"/>
<evidence type="ECO:0000256" key="4">
    <source>
        <dbReference type="ARBA" id="ARBA00022777"/>
    </source>
</evidence>
<dbReference type="Pfam" id="PF02224">
    <property type="entry name" value="Cytidylate_kin"/>
    <property type="match status" value="1"/>
</dbReference>
<accession>A0A4R4KEN6</accession>
<dbReference type="GO" id="GO:0036430">
    <property type="term" value="F:CMP kinase activity"/>
    <property type="evidence" value="ECO:0007669"/>
    <property type="project" value="RHEA"/>
</dbReference>
<evidence type="ECO:0000313" key="11">
    <source>
        <dbReference type="Proteomes" id="UP000295706"/>
    </source>
</evidence>
<keyword evidence="3 8" id="KW-0547">Nucleotide-binding</keyword>
<dbReference type="InterPro" id="IPR027417">
    <property type="entry name" value="P-loop_NTPase"/>
</dbReference>
<sequence>MSSIIIALDGYSSCGKSTTAKLVAKQLHYAYIDTGAMYRAVTLFFIQNHITLTNPKEVRKALDDIQIGFRLHPETFSNDTFLNGMNVESEIRKMYVSDRVSEVSAITEVRRDMVAQQQRMGKSKRIVMDGRDIGTVVFPEAELKIFMTADPLMRASRRQEELLAKGEMVGLPEIIANLEKRDYIDTHRAEGPLVQAADAVLVDNTFMTIDEQVELVVRLADEQIGQKLRSREDTKK</sequence>
<dbReference type="OrthoDB" id="9807434at2"/>
<protein>
    <recommendedName>
        <fullName evidence="8">Cytidylate kinase</fullName>
        <shortName evidence="8">CK</shortName>
        <ecNumber evidence="8">2.7.4.25</ecNumber>
    </recommendedName>
    <alternativeName>
        <fullName evidence="8">Cytidine monophosphate kinase</fullName>
        <shortName evidence="8">CMP kinase</shortName>
    </alternativeName>
</protein>